<dbReference type="OrthoDB" id="372018at2157"/>
<sequence length="406" mass="45872">MVDYMKFLSKDVEKLEASDVREILKLLEKPGVISFAGGLPDPSTFPREELAEIARSVILEKGKAALQYAPSRGVREFIDAVKRFMERHGVYIRGEDAIIATVGSQEALYMLSEVLIDPGDVVIVEKPTYLAAVQVFRKRGARFEPIELDEDGMRVDLLEERLKRLASEGKRVKLVYLVPTCQNPTGVTMSYERRKYLLELASRYDFLVIEDDPYGLITFEERSVQPLKTLDREGRVVYLGSLSKVLAPGLRLGWAAGPEEIISVIEKLKQHVNLHASTLTQYIAAKALDGGIVERNLARVRELYRMKRDVMLEALEEYFPRGSRWTRPIGGLFIFVWLPEGVDTRALLPKAIERGVAYVPGSAFYVDGSGVNTMRLNYSYPSVEEIREGIKRLGRLLREELEGKTG</sequence>
<dbReference type="FunCoup" id="G0ECC0">
    <property type="interactions" value="27"/>
</dbReference>
<dbReference type="Gene3D" id="3.40.640.10">
    <property type="entry name" value="Type I PLP-dependent aspartate aminotransferase-like (Major domain)"/>
    <property type="match status" value="1"/>
</dbReference>
<evidence type="ECO:0000256" key="6">
    <source>
        <dbReference type="ARBA" id="ARBA00022898"/>
    </source>
</evidence>
<dbReference type="STRING" id="694429.Pyrfu_1633"/>
<keyword evidence="6" id="KW-0663">Pyridoxal phosphate</keyword>
<evidence type="ECO:0000256" key="5">
    <source>
        <dbReference type="ARBA" id="ARBA00022679"/>
    </source>
</evidence>
<dbReference type="EMBL" id="CP002838">
    <property type="protein sequence ID" value="AEM39490.1"/>
    <property type="molecule type" value="Genomic_DNA"/>
</dbReference>
<evidence type="ECO:0000313" key="9">
    <source>
        <dbReference type="Proteomes" id="UP000001037"/>
    </source>
</evidence>
<accession>G0ECC0</accession>
<dbReference type="GO" id="GO:0008483">
    <property type="term" value="F:transaminase activity"/>
    <property type="evidence" value="ECO:0007669"/>
    <property type="project" value="UniProtKB-KW"/>
</dbReference>
<dbReference type="GO" id="GO:0030170">
    <property type="term" value="F:pyridoxal phosphate binding"/>
    <property type="evidence" value="ECO:0007669"/>
    <property type="project" value="InterPro"/>
</dbReference>
<dbReference type="GeneID" id="11138822"/>
<keyword evidence="5" id="KW-0808">Transferase</keyword>
<dbReference type="InterPro" id="IPR015424">
    <property type="entry name" value="PyrdxlP-dep_Trfase"/>
</dbReference>
<protein>
    <submittedName>
        <fullName evidence="8">Putative transcriptional regulator, GntR family</fullName>
    </submittedName>
</protein>
<dbReference type="InParanoid" id="G0ECC0"/>
<dbReference type="FunFam" id="3.40.640.10:FF:000053">
    <property type="entry name" value="Aminotransferase, class I"/>
    <property type="match status" value="1"/>
</dbReference>
<name>G0ECC0_PYRF1</name>
<gene>
    <name evidence="8" type="ordered locus">Pyrfu_1633</name>
</gene>
<dbReference type="PANTHER" id="PTHR42790">
    <property type="entry name" value="AMINOTRANSFERASE"/>
    <property type="match status" value="1"/>
</dbReference>
<evidence type="ECO:0000256" key="4">
    <source>
        <dbReference type="ARBA" id="ARBA00022576"/>
    </source>
</evidence>
<proteinExistence type="inferred from homology"/>
<keyword evidence="4" id="KW-0032">Aminotransferase</keyword>
<feature type="domain" description="Aminotransferase class I/classII large" evidence="7">
    <location>
        <begin position="54"/>
        <end position="393"/>
    </location>
</feature>
<dbReference type="eggNOG" id="arCOG00492">
    <property type="taxonomic scope" value="Archaea"/>
</dbReference>
<keyword evidence="9" id="KW-1185">Reference proteome</keyword>
<dbReference type="RefSeq" id="WP_014027167.1">
    <property type="nucleotide sequence ID" value="NC_015931.1"/>
</dbReference>
<evidence type="ECO:0000259" key="7">
    <source>
        <dbReference type="Pfam" id="PF00155"/>
    </source>
</evidence>
<dbReference type="CDD" id="cd00609">
    <property type="entry name" value="AAT_like"/>
    <property type="match status" value="1"/>
</dbReference>
<dbReference type="AlphaFoldDB" id="G0ECC0"/>
<dbReference type="Gene3D" id="3.90.1150.10">
    <property type="entry name" value="Aspartate Aminotransferase, domain 1"/>
    <property type="match status" value="1"/>
</dbReference>
<evidence type="ECO:0000256" key="1">
    <source>
        <dbReference type="ARBA" id="ARBA00001933"/>
    </source>
</evidence>
<evidence type="ECO:0000256" key="2">
    <source>
        <dbReference type="ARBA" id="ARBA00007441"/>
    </source>
</evidence>
<dbReference type="InterPro" id="IPR050859">
    <property type="entry name" value="Class-I_PLP-dep_aminotransf"/>
</dbReference>
<dbReference type="InterPro" id="IPR015422">
    <property type="entry name" value="PyrdxlP-dep_Trfase_small"/>
</dbReference>
<dbReference type="InterPro" id="IPR015421">
    <property type="entry name" value="PyrdxlP-dep_Trfase_major"/>
</dbReference>
<dbReference type="Proteomes" id="UP000001037">
    <property type="component" value="Chromosome"/>
</dbReference>
<dbReference type="InterPro" id="IPR004839">
    <property type="entry name" value="Aminotransferase_I/II_large"/>
</dbReference>
<dbReference type="PANTHER" id="PTHR42790:SF19">
    <property type="entry name" value="KYNURENINE_ALPHA-AMINOADIPATE AMINOTRANSFERASE, MITOCHONDRIAL"/>
    <property type="match status" value="1"/>
</dbReference>
<organism evidence="8 9">
    <name type="scientific">Pyrolobus fumarii (strain DSM 11204 / 1A)</name>
    <dbReference type="NCBI Taxonomy" id="694429"/>
    <lineage>
        <taxon>Archaea</taxon>
        <taxon>Thermoproteota</taxon>
        <taxon>Thermoprotei</taxon>
        <taxon>Desulfurococcales</taxon>
        <taxon>Pyrodictiaceae</taxon>
        <taxon>Pyrolobus</taxon>
    </lineage>
</organism>
<evidence type="ECO:0000256" key="3">
    <source>
        <dbReference type="ARBA" id="ARBA00011738"/>
    </source>
</evidence>
<comment type="cofactor">
    <cofactor evidence="1">
        <name>pyridoxal 5'-phosphate</name>
        <dbReference type="ChEBI" id="CHEBI:597326"/>
    </cofactor>
</comment>
<comment type="subunit">
    <text evidence="3">Homodimer.</text>
</comment>
<dbReference type="KEGG" id="pfm:Pyrfu_1633"/>
<dbReference type="HOGENOM" id="CLU_017584_0_6_2"/>
<evidence type="ECO:0000313" key="8">
    <source>
        <dbReference type="EMBL" id="AEM39490.1"/>
    </source>
</evidence>
<dbReference type="GO" id="GO:1901605">
    <property type="term" value="P:alpha-amino acid metabolic process"/>
    <property type="evidence" value="ECO:0007669"/>
    <property type="project" value="TreeGrafter"/>
</dbReference>
<dbReference type="SUPFAM" id="SSF53383">
    <property type="entry name" value="PLP-dependent transferases"/>
    <property type="match status" value="1"/>
</dbReference>
<comment type="similarity">
    <text evidence="2">Belongs to the class-I pyridoxal-phosphate-dependent aminotransferase family.</text>
</comment>
<reference evidence="8 9" key="1">
    <citation type="journal article" date="2011" name="Stand. Genomic Sci.">
        <title>Complete genome sequence of the hyperthermophilic chemolithoautotroph Pyrolobus fumarii type strain (1A).</title>
        <authorList>
            <person name="Anderson I."/>
            <person name="Goker M."/>
            <person name="Nolan M."/>
            <person name="Lucas S."/>
            <person name="Hammon N."/>
            <person name="Deshpande S."/>
            <person name="Cheng J.F."/>
            <person name="Tapia R."/>
            <person name="Han C."/>
            <person name="Goodwin L."/>
            <person name="Pitluck S."/>
            <person name="Huntemann M."/>
            <person name="Liolios K."/>
            <person name="Ivanova N."/>
            <person name="Pagani I."/>
            <person name="Mavromatis K."/>
            <person name="Ovchinikova G."/>
            <person name="Pati A."/>
            <person name="Chen A."/>
            <person name="Palaniappan K."/>
            <person name="Land M."/>
            <person name="Hauser L."/>
            <person name="Brambilla E.M."/>
            <person name="Huber H."/>
            <person name="Yasawong M."/>
            <person name="Rohde M."/>
            <person name="Spring S."/>
            <person name="Abt B."/>
            <person name="Sikorski J."/>
            <person name="Wirth R."/>
            <person name="Detter J.C."/>
            <person name="Woyke T."/>
            <person name="Bristow J."/>
            <person name="Eisen J.A."/>
            <person name="Markowitz V."/>
            <person name="Hugenholtz P."/>
            <person name="Kyrpides N.C."/>
            <person name="Klenk H.P."/>
            <person name="Lapidus A."/>
        </authorList>
    </citation>
    <scope>NUCLEOTIDE SEQUENCE [LARGE SCALE GENOMIC DNA]</scope>
    <source>
        <strain evidence="9">DSM 11204 / 1A</strain>
    </source>
</reference>
<dbReference type="Pfam" id="PF00155">
    <property type="entry name" value="Aminotran_1_2"/>
    <property type="match status" value="1"/>
</dbReference>